<accession>A0ABN0WKB2</accession>
<dbReference type="Proteomes" id="UP001500063">
    <property type="component" value="Unassembled WGS sequence"/>
</dbReference>
<sequence>MLPEITEHTCTRCGRAVKGIFGRWACTSCKTSSPYIEPPVEYAAQLDNGPAPRRDPIRHHVCGEIGCVCPRFDGQRR</sequence>
<proteinExistence type="predicted"/>
<evidence type="ECO:0000313" key="1">
    <source>
        <dbReference type="EMBL" id="GAA0340389.1"/>
    </source>
</evidence>
<protein>
    <submittedName>
        <fullName evidence="1">Uncharacterized protein</fullName>
    </submittedName>
</protein>
<comment type="caution">
    <text evidence="1">The sequence shown here is derived from an EMBL/GenBank/DDBJ whole genome shotgun (WGS) entry which is preliminary data.</text>
</comment>
<organism evidence="1 2">
    <name type="scientific">Streptomyces blastmyceticus</name>
    <dbReference type="NCBI Taxonomy" id="68180"/>
    <lineage>
        <taxon>Bacteria</taxon>
        <taxon>Bacillati</taxon>
        <taxon>Actinomycetota</taxon>
        <taxon>Actinomycetes</taxon>
        <taxon>Kitasatosporales</taxon>
        <taxon>Streptomycetaceae</taxon>
        <taxon>Streptomyces</taxon>
    </lineage>
</organism>
<dbReference type="EMBL" id="BAAABW010000008">
    <property type="protein sequence ID" value="GAA0340389.1"/>
    <property type="molecule type" value="Genomic_DNA"/>
</dbReference>
<reference evidence="1 2" key="1">
    <citation type="journal article" date="2019" name="Int. J. Syst. Evol. Microbiol.">
        <title>The Global Catalogue of Microorganisms (GCM) 10K type strain sequencing project: providing services to taxonomists for standard genome sequencing and annotation.</title>
        <authorList>
            <consortium name="The Broad Institute Genomics Platform"/>
            <consortium name="The Broad Institute Genome Sequencing Center for Infectious Disease"/>
            <person name="Wu L."/>
            <person name="Ma J."/>
        </authorList>
    </citation>
    <scope>NUCLEOTIDE SEQUENCE [LARGE SCALE GENOMIC DNA]</scope>
    <source>
        <strain evidence="1 2">JCM 4565</strain>
    </source>
</reference>
<gene>
    <name evidence="1" type="ORF">GCM10010319_15550</name>
</gene>
<name>A0ABN0WKB2_9ACTN</name>
<keyword evidence="2" id="KW-1185">Reference proteome</keyword>
<evidence type="ECO:0000313" key="2">
    <source>
        <dbReference type="Proteomes" id="UP001500063"/>
    </source>
</evidence>